<dbReference type="InterPro" id="IPR024460">
    <property type="entry name" value="Protamine-like"/>
</dbReference>
<dbReference type="SUPFAM" id="SSF47095">
    <property type="entry name" value="HMG-box"/>
    <property type="match status" value="1"/>
</dbReference>
<dbReference type="AlphaFoldDB" id="A0A0K8VP14"/>
<dbReference type="InterPro" id="IPR036910">
    <property type="entry name" value="HMG_box_dom_sf"/>
</dbReference>
<reference evidence="2" key="1">
    <citation type="submission" date="2015-06" db="EMBL/GenBank/DDBJ databases">
        <authorList>
            <person name="Hoefler B.C."/>
            <person name="Straight P.D."/>
        </authorList>
    </citation>
    <scope>NUCLEOTIDE SEQUENCE</scope>
</reference>
<dbReference type="Pfam" id="PF06382">
    <property type="entry name" value="Protamine_like"/>
    <property type="match status" value="1"/>
</dbReference>
<dbReference type="GO" id="GO:0035092">
    <property type="term" value="P:sperm DNA condensation"/>
    <property type="evidence" value="ECO:0007669"/>
    <property type="project" value="InterPro"/>
</dbReference>
<feature type="compositionally biased region" description="Polar residues" evidence="1">
    <location>
        <begin position="98"/>
        <end position="109"/>
    </location>
</feature>
<feature type="compositionally biased region" description="Basic residues" evidence="1">
    <location>
        <begin position="126"/>
        <end position="141"/>
    </location>
</feature>
<organism evidence="2">
    <name type="scientific">Bactrocera latifrons</name>
    <name type="common">Malaysian fruit fly</name>
    <name type="synonym">Chaetodacus latifrons</name>
    <dbReference type="NCBI Taxonomy" id="174628"/>
    <lineage>
        <taxon>Eukaryota</taxon>
        <taxon>Metazoa</taxon>
        <taxon>Ecdysozoa</taxon>
        <taxon>Arthropoda</taxon>
        <taxon>Hexapoda</taxon>
        <taxon>Insecta</taxon>
        <taxon>Pterygota</taxon>
        <taxon>Neoptera</taxon>
        <taxon>Endopterygota</taxon>
        <taxon>Diptera</taxon>
        <taxon>Brachycera</taxon>
        <taxon>Muscomorpha</taxon>
        <taxon>Tephritoidea</taxon>
        <taxon>Tephritidae</taxon>
        <taxon>Bactrocera</taxon>
        <taxon>Bactrocera</taxon>
    </lineage>
</organism>
<dbReference type="EMBL" id="GDHF01011692">
    <property type="protein sequence ID" value="JAI40622.1"/>
    <property type="molecule type" value="Transcribed_RNA"/>
</dbReference>
<protein>
    <recommendedName>
        <fullName evidence="3">Protamine</fullName>
    </recommendedName>
</protein>
<name>A0A0K8VP14_BACLA</name>
<proteinExistence type="predicted"/>
<dbReference type="CDD" id="cd00084">
    <property type="entry name" value="HMG-box_SF"/>
    <property type="match status" value="1"/>
</dbReference>
<evidence type="ECO:0000313" key="2">
    <source>
        <dbReference type="EMBL" id="JAI40622.1"/>
    </source>
</evidence>
<sequence length="203" mass="23067">MDPKSIESLAFTFSKSLCKMKNKHTDKSKGKGKCHRPGPLMRNPYLNFLREFRKQNCGLTAVEIIKRGAQAWRAVPKEKRLRYIEEAFYAPKRKCCSGAQQAPNLSSCAPKTKKRKSIRSCSSKGSFHKKKPKSASKRKTAKNACAGKTKRKSTKRPKKVKKAKCGQHKKRLQKRKLKISKSNCKGAKKQKRVKKRPSKCGFA</sequence>
<feature type="region of interest" description="Disordered" evidence="1">
    <location>
        <begin position="98"/>
        <end position="203"/>
    </location>
</feature>
<feature type="compositionally biased region" description="Basic residues" evidence="1">
    <location>
        <begin position="186"/>
        <end position="203"/>
    </location>
</feature>
<accession>A0A0K8VP14</accession>
<evidence type="ECO:0008006" key="3">
    <source>
        <dbReference type="Google" id="ProtNLM"/>
    </source>
</evidence>
<dbReference type="GO" id="GO:0005634">
    <property type="term" value="C:nucleus"/>
    <property type="evidence" value="ECO:0007669"/>
    <property type="project" value="UniProtKB-ARBA"/>
</dbReference>
<dbReference type="OrthoDB" id="7675944at2759"/>
<evidence type="ECO:0000256" key="1">
    <source>
        <dbReference type="SAM" id="MobiDB-lite"/>
    </source>
</evidence>
<dbReference type="Gene3D" id="1.10.30.10">
    <property type="entry name" value="High mobility group box domain"/>
    <property type="match status" value="1"/>
</dbReference>
<gene>
    <name evidence="2" type="ORF">c0_g1_i1</name>
</gene>
<feature type="compositionally biased region" description="Basic residues" evidence="1">
    <location>
        <begin position="148"/>
        <end position="179"/>
    </location>
</feature>